<feature type="repeat" description="WD" evidence="3">
    <location>
        <begin position="405"/>
        <end position="446"/>
    </location>
</feature>
<dbReference type="InterPro" id="IPR019775">
    <property type="entry name" value="WD40_repeat_CS"/>
</dbReference>
<evidence type="ECO:0000313" key="5">
    <source>
        <dbReference type="EMBL" id="EHP29204.1"/>
    </source>
</evidence>
<gene>
    <name evidence="5" type="ORF">SMGD1_0677</name>
</gene>
<dbReference type="InterPro" id="IPR001680">
    <property type="entry name" value="WD40_rpt"/>
</dbReference>
<feature type="repeat" description="WD" evidence="3">
    <location>
        <begin position="447"/>
        <end position="488"/>
    </location>
</feature>
<dbReference type="PROSITE" id="PS00678">
    <property type="entry name" value="WD_REPEATS_1"/>
    <property type="match status" value="2"/>
</dbReference>
<dbReference type="PRINTS" id="PR00320">
    <property type="entry name" value="GPROTEINBRPT"/>
</dbReference>
<dbReference type="SMART" id="SM00320">
    <property type="entry name" value="WD40"/>
    <property type="match status" value="7"/>
</dbReference>
<dbReference type="Gene3D" id="2.130.10.10">
    <property type="entry name" value="YVTN repeat-like/Quinoprotein amine dehydrogenase"/>
    <property type="match status" value="4"/>
</dbReference>
<evidence type="ECO:0000256" key="1">
    <source>
        <dbReference type="ARBA" id="ARBA00022574"/>
    </source>
</evidence>
<dbReference type="InterPro" id="IPR011047">
    <property type="entry name" value="Quinoprotein_ADH-like_sf"/>
</dbReference>
<dbReference type="Gene3D" id="3.40.50.1460">
    <property type="match status" value="1"/>
</dbReference>
<dbReference type="PROSITE" id="PS50082">
    <property type="entry name" value="WD_REPEATS_2"/>
    <property type="match status" value="5"/>
</dbReference>
<evidence type="ECO:0000313" key="6">
    <source>
        <dbReference type="Proteomes" id="UP000006431"/>
    </source>
</evidence>
<dbReference type="InterPro" id="IPR018391">
    <property type="entry name" value="PQQ_b-propeller_rpt"/>
</dbReference>
<protein>
    <submittedName>
        <fullName evidence="5">WD repeat-containing protein</fullName>
    </submittedName>
</protein>
<dbReference type="Pfam" id="PF00656">
    <property type="entry name" value="Peptidase_C14"/>
    <property type="match status" value="1"/>
</dbReference>
<dbReference type="InterPro" id="IPR029030">
    <property type="entry name" value="Caspase-like_dom_sf"/>
</dbReference>
<feature type="repeat" description="WD" evidence="3">
    <location>
        <begin position="615"/>
        <end position="656"/>
    </location>
</feature>
<dbReference type="CDD" id="cd00200">
    <property type="entry name" value="WD40"/>
    <property type="match status" value="1"/>
</dbReference>
<feature type="repeat" description="WD" evidence="3">
    <location>
        <begin position="52"/>
        <end position="93"/>
    </location>
</feature>
<evidence type="ECO:0000256" key="3">
    <source>
        <dbReference type="PROSITE-ProRule" id="PRU00221"/>
    </source>
</evidence>
<dbReference type="OrthoDB" id="5368705at2"/>
<dbReference type="PATRIC" id="fig|929558.5.peg.675"/>
<name>B6BKZ0_SULGG</name>
<organism evidence="5 6">
    <name type="scientific">Sulfurimonas gotlandica (strain DSM 19862 / JCM 16533 / GD1)</name>
    <dbReference type="NCBI Taxonomy" id="929558"/>
    <lineage>
        <taxon>Bacteria</taxon>
        <taxon>Pseudomonadati</taxon>
        <taxon>Campylobacterota</taxon>
        <taxon>Epsilonproteobacteria</taxon>
        <taxon>Campylobacterales</taxon>
        <taxon>Sulfurimonadaceae</taxon>
        <taxon>Sulfurimonas</taxon>
    </lineage>
</organism>
<keyword evidence="2" id="KW-0677">Repeat</keyword>
<dbReference type="eggNOG" id="COG4249">
    <property type="taxonomic scope" value="Bacteria"/>
</dbReference>
<feature type="domain" description="Peptidase C14 caspase" evidence="4">
    <location>
        <begin position="843"/>
        <end position="1079"/>
    </location>
</feature>
<dbReference type="PANTHER" id="PTHR19848">
    <property type="entry name" value="WD40 REPEAT PROTEIN"/>
    <property type="match status" value="1"/>
</dbReference>
<dbReference type="AlphaFoldDB" id="B6BKZ0"/>
<dbReference type="Proteomes" id="UP000006431">
    <property type="component" value="Unassembled WGS sequence"/>
</dbReference>
<accession>H1FW86</accession>
<dbReference type="RefSeq" id="WP_008338061.1">
    <property type="nucleotide sequence ID" value="NZ_AFRZ01000001.1"/>
</dbReference>
<sequence>MKKSIFGISILMAVLVLMNGCGEPKPKPTYTYNSPIIEYTDENFKITHPTVDTPHSGLITALAITLDDKFAITGSEDSSIKIINIKTGQTIKTLLGHSKGVTDIAITHDGKRLISSSKNAELIVWDIASGKIIKKTKSSWSGSTVGIKILKKTNAVLSVHRKTFSSEVTLSDINTGNVTKRINLKFKVTSFDVTKDENFIICTDDPFGAIKMVDIKTGKIIKSFSSQYKISSNRNLVTLGKGADLVKILPDNKHFISTGGHMQEYSVIWNIDSAKPLKILGKTDPKSIAISRDGSKVFMGGYKFLEIWDIEKGGRIKRYDYPLATVSPIKLTNNEKHVISSEFTAINKLNIKTNKFNDIYESKINRIIHSSVTPNGQSIIYSSKSAEKHILNGLKQLDFKTGRLIREFEGAVKGFVISKDSKYLVAIGYDNIIRIWGLETGQIIKEIAGHFSKISALDISLDNKYLVSGSSDGTLKLWDLVKGREVKSFSKKLQDSPTIRSVKITNNKIIVGSSRTLSGYGSLEIWDINKNKLLKRYDNEYTEKLYLAPSGNFLFADTGYLDLKTNELDNDKFRRKLYDLTAMAITFDGKFIFYGQSSGKIKLLNINTKKVIREYSGHTGKITSLSLSPNKKYLVSSGDDGTIKYWDIKTGKELLTTASFTDGEWLSITPDGYFDASKNGAKYLNLQTAPMEVSSIDQYYETFYRPDIVASAMSEDKNIQYATPAPTLKLSDVKPAPEVAIIDTKGSIDKEELKVTLKITPSSGGIGQIRLYLDGVLIKTDGDRGLQKKQDKNAVLKTYTIKLPKGEHTLKAIVYNEENTMASKEDILAVVSTFNPIVKPNIYAVVVGINEYKNPSISLKYAVADAELFAQTIKDKTKGLYGDVKVELLISKEQTSKENITKTLKALETISPNDLFIFFVASHGMVEDAKYHMITSNVGALSTRGIEKEAISQNALRDLLANIPTTKKFIVLDTCNSGALGQTLEVALLTRGLTETTAMKVLSRAVGSTIISASSSSQEALEGYKGHGLLTYVLTDGLNGKADGDSDGYIKTLEIANFVEDTVPQIAEKEFKRAQYPFVSPLGHGFPLVKVK</sequence>
<dbReference type="EMBL" id="AFRZ01000001">
    <property type="protein sequence ID" value="EHP29204.1"/>
    <property type="molecule type" value="Genomic_DNA"/>
</dbReference>
<dbReference type="SUPFAM" id="SSF50998">
    <property type="entry name" value="Quinoprotein alcohol dehydrogenase-like"/>
    <property type="match status" value="1"/>
</dbReference>
<dbReference type="SMART" id="SM00564">
    <property type="entry name" value="PQQ"/>
    <property type="match status" value="4"/>
</dbReference>
<dbReference type="GO" id="GO:0006508">
    <property type="term" value="P:proteolysis"/>
    <property type="evidence" value="ECO:0007669"/>
    <property type="project" value="InterPro"/>
</dbReference>
<dbReference type="PROSITE" id="PS50294">
    <property type="entry name" value="WD_REPEATS_REGION"/>
    <property type="match status" value="3"/>
</dbReference>
<dbReference type="PANTHER" id="PTHR19848:SF8">
    <property type="entry name" value="F-BOX AND WD REPEAT DOMAIN CONTAINING 7"/>
    <property type="match status" value="1"/>
</dbReference>
<dbReference type="InterPro" id="IPR036322">
    <property type="entry name" value="WD40_repeat_dom_sf"/>
</dbReference>
<dbReference type="Pfam" id="PF00400">
    <property type="entry name" value="WD40"/>
    <property type="match status" value="5"/>
</dbReference>
<dbReference type="SUPFAM" id="SSF52129">
    <property type="entry name" value="Caspase-like"/>
    <property type="match status" value="1"/>
</dbReference>
<dbReference type="SUPFAM" id="SSF50978">
    <property type="entry name" value="WD40 repeat-like"/>
    <property type="match status" value="1"/>
</dbReference>
<dbReference type="GO" id="GO:0004197">
    <property type="term" value="F:cysteine-type endopeptidase activity"/>
    <property type="evidence" value="ECO:0007669"/>
    <property type="project" value="InterPro"/>
</dbReference>
<dbReference type="InterPro" id="IPR011600">
    <property type="entry name" value="Pept_C14_caspase"/>
</dbReference>
<dbReference type="STRING" id="929558.SMGD1_0677"/>
<comment type="caution">
    <text evidence="5">The sequence shown here is derived from an EMBL/GenBank/DDBJ whole genome shotgun (WGS) entry which is preliminary data.</text>
</comment>
<evidence type="ECO:0000259" key="4">
    <source>
        <dbReference type="Pfam" id="PF00656"/>
    </source>
</evidence>
<reference evidence="5 6" key="1">
    <citation type="journal article" date="2012" name="Proc. Natl. Acad. Sci. U.S.A.">
        <title>Genome and physiology of a model Epsilonproteobacterium responsible for sulfide detoxification in marine oxygen depletion zones.</title>
        <authorList>
            <person name="Grote J."/>
            <person name="Schott T."/>
            <person name="Bruckner C.G."/>
            <person name="Glockner F.O."/>
            <person name="Jost G."/>
            <person name="Teeling H."/>
            <person name="Labrenz M."/>
            <person name="Jurgens K."/>
        </authorList>
    </citation>
    <scope>NUCLEOTIDE SEQUENCE [LARGE SCALE GENOMIC DNA]</scope>
    <source>
        <strain evidence="5 6">GD1</strain>
    </source>
</reference>
<proteinExistence type="predicted"/>
<keyword evidence="6" id="KW-1185">Reference proteome</keyword>
<dbReference type="InterPro" id="IPR015943">
    <property type="entry name" value="WD40/YVTN_repeat-like_dom_sf"/>
</dbReference>
<dbReference type="eggNOG" id="COG2319">
    <property type="taxonomic scope" value="Bacteria"/>
</dbReference>
<keyword evidence="1 3" id="KW-0853">WD repeat</keyword>
<feature type="repeat" description="WD" evidence="3">
    <location>
        <begin position="94"/>
        <end position="135"/>
    </location>
</feature>
<evidence type="ECO:0000256" key="2">
    <source>
        <dbReference type="ARBA" id="ARBA00022737"/>
    </source>
</evidence>
<dbReference type="HOGENOM" id="CLU_289654_0_0_7"/>
<accession>B6BKZ0</accession>
<dbReference type="InterPro" id="IPR020472">
    <property type="entry name" value="WD40_PAC1"/>
</dbReference>